<dbReference type="InterPro" id="IPR035901">
    <property type="entry name" value="GIY-YIG_endonuc_sf"/>
</dbReference>
<dbReference type="Gene3D" id="3.40.1440.10">
    <property type="entry name" value="GIY-YIG endonuclease"/>
    <property type="match status" value="1"/>
</dbReference>
<dbReference type="OrthoDB" id="5831138at2759"/>
<protein>
    <recommendedName>
        <fullName evidence="1">GIY-YIG domain-containing protein</fullName>
    </recommendedName>
</protein>
<proteinExistence type="predicted"/>
<accession>A0A016S974</accession>
<dbReference type="EMBL" id="JARK01001606">
    <property type="protein sequence ID" value="EYB86981.1"/>
    <property type="molecule type" value="Genomic_DNA"/>
</dbReference>
<comment type="caution">
    <text evidence="2">The sequence shown here is derived from an EMBL/GenBank/DDBJ whole genome shotgun (WGS) entry which is preliminary data.</text>
</comment>
<feature type="domain" description="GIY-YIG" evidence="1">
    <location>
        <begin position="31"/>
        <end position="118"/>
    </location>
</feature>
<evidence type="ECO:0000313" key="3">
    <source>
        <dbReference type="Proteomes" id="UP000024635"/>
    </source>
</evidence>
<gene>
    <name evidence="2" type="primary">Acey_s0270.g862</name>
    <name evidence="2" type="ORF">Y032_0270g862</name>
</gene>
<dbReference type="Pfam" id="PF01541">
    <property type="entry name" value="GIY-YIG"/>
    <property type="match status" value="1"/>
</dbReference>
<reference evidence="3" key="1">
    <citation type="journal article" date="2015" name="Nat. Genet.">
        <title>The genome and transcriptome of the zoonotic hookworm Ancylostoma ceylanicum identify infection-specific gene families.</title>
        <authorList>
            <person name="Schwarz E.M."/>
            <person name="Hu Y."/>
            <person name="Antoshechkin I."/>
            <person name="Miller M.M."/>
            <person name="Sternberg P.W."/>
            <person name="Aroian R.V."/>
        </authorList>
    </citation>
    <scope>NUCLEOTIDE SEQUENCE</scope>
    <source>
        <strain evidence="3">HY135</strain>
    </source>
</reference>
<dbReference type="AlphaFoldDB" id="A0A016S974"/>
<dbReference type="InterPro" id="IPR000305">
    <property type="entry name" value="GIY-YIG_endonuc"/>
</dbReference>
<evidence type="ECO:0000313" key="2">
    <source>
        <dbReference type="EMBL" id="EYB86981.1"/>
    </source>
</evidence>
<dbReference type="Proteomes" id="UP000024635">
    <property type="component" value="Unassembled WGS sequence"/>
</dbReference>
<evidence type="ECO:0000259" key="1">
    <source>
        <dbReference type="Pfam" id="PF01541"/>
    </source>
</evidence>
<sequence length="162" mass="18126">MQEASLILERELGSGGCRHGQAYDGDWAQTGVIYQLECLTCSETYIGETGRVLGVRIKKHLAGKRRASLVTPLGRHKNQSHHGRDFDVKCTILAHETETSARKTLEAFWISVRNSSMNNKNECLSITNDFMPFVSYKLPAIACVDLIRVYHHQSAHGDIHSS</sequence>
<keyword evidence="3" id="KW-1185">Reference proteome</keyword>
<organism evidence="2 3">
    <name type="scientific">Ancylostoma ceylanicum</name>
    <dbReference type="NCBI Taxonomy" id="53326"/>
    <lineage>
        <taxon>Eukaryota</taxon>
        <taxon>Metazoa</taxon>
        <taxon>Ecdysozoa</taxon>
        <taxon>Nematoda</taxon>
        <taxon>Chromadorea</taxon>
        <taxon>Rhabditida</taxon>
        <taxon>Rhabditina</taxon>
        <taxon>Rhabditomorpha</taxon>
        <taxon>Strongyloidea</taxon>
        <taxon>Ancylostomatidae</taxon>
        <taxon>Ancylostomatinae</taxon>
        <taxon>Ancylostoma</taxon>
    </lineage>
</organism>
<name>A0A016S974_9BILA</name>